<dbReference type="InterPro" id="IPR011051">
    <property type="entry name" value="RmlC_Cupin_sf"/>
</dbReference>
<feature type="region of interest" description="Disordered" evidence="7">
    <location>
        <begin position="465"/>
        <end position="488"/>
    </location>
</feature>
<keyword evidence="4" id="KW-0539">Nucleus</keyword>
<name>A0A9P9WTG7_9PEZI</name>
<feature type="compositionally biased region" description="Acidic residues" evidence="7">
    <location>
        <begin position="291"/>
        <end position="304"/>
    </location>
</feature>
<feature type="compositionally biased region" description="Low complexity" evidence="7">
    <location>
        <begin position="167"/>
        <end position="182"/>
    </location>
</feature>
<evidence type="ECO:0000256" key="3">
    <source>
        <dbReference type="ARBA" id="ARBA00023125"/>
    </source>
</evidence>
<feature type="compositionally biased region" description="Basic and acidic residues" evidence="7">
    <location>
        <begin position="350"/>
        <end position="362"/>
    </location>
</feature>
<evidence type="ECO:0000259" key="8">
    <source>
        <dbReference type="Pfam" id="PF11699"/>
    </source>
</evidence>
<feature type="region of interest" description="Disordered" evidence="7">
    <location>
        <begin position="37"/>
        <end position="417"/>
    </location>
</feature>
<comment type="similarity">
    <text evidence="2">Belongs to the CENP-C/MIF2 family.</text>
</comment>
<feature type="compositionally biased region" description="Acidic residues" evidence="7">
    <location>
        <begin position="208"/>
        <end position="271"/>
    </location>
</feature>
<dbReference type="Proteomes" id="UP000829685">
    <property type="component" value="Unassembled WGS sequence"/>
</dbReference>
<feature type="region of interest" description="Disordered" evidence="7">
    <location>
        <begin position="1"/>
        <end position="20"/>
    </location>
</feature>
<dbReference type="InterPro" id="IPR028386">
    <property type="entry name" value="CENP-C/Mif2/cnp3"/>
</dbReference>
<dbReference type="FunFam" id="2.60.120.10:FF:000033">
    <property type="entry name" value="Centromere protein C 1"/>
    <property type="match status" value="1"/>
</dbReference>
<evidence type="ECO:0000256" key="4">
    <source>
        <dbReference type="ARBA" id="ARBA00023242"/>
    </source>
</evidence>
<dbReference type="GO" id="GO:0005634">
    <property type="term" value="C:nucleus"/>
    <property type="evidence" value="ECO:0007669"/>
    <property type="project" value="UniProtKB-SubCell"/>
</dbReference>
<dbReference type="EMBL" id="JAFIMR010000005">
    <property type="protein sequence ID" value="KAI1878835.1"/>
    <property type="molecule type" value="Genomic_DNA"/>
</dbReference>
<evidence type="ECO:0000256" key="5">
    <source>
        <dbReference type="ARBA" id="ARBA00057947"/>
    </source>
</evidence>
<dbReference type="Gene3D" id="2.60.120.10">
    <property type="entry name" value="Jelly Rolls"/>
    <property type="match status" value="1"/>
</dbReference>
<gene>
    <name evidence="10" type="ORF">JX265_003012</name>
</gene>
<comment type="caution">
    <text evidence="10">The sequence shown here is derived from an EMBL/GenBank/DDBJ whole genome shotgun (WGS) entry which is preliminary data.</text>
</comment>
<comment type="function">
    <text evidence="5">Component of the kinetochore, a multiprotein complex that assembles on centromeric DNA and attaches chromosomes to spindle microtubules, mediating chromosome segregation and sister chromatid segregation during meiosis and mitosis. Component of the inner kinetochore constitutive centromere-associated network (CCAN), which serves as a structural platform for outer kinetochore assembly.</text>
</comment>
<organism evidence="10 11">
    <name type="scientific">Neoarthrinium moseri</name>
    <dbReference type="NCBI Taxonomy" id="1658444"/>
    <lineage>
        <taxon>Eukaryota</taxon>
        <taxon>Fungi</taxon>
        <taxon>Dikarya</taxon>
        <taxon>Ascomycota</taxon>
        <taxon>Pezizomycotina</taxon>
        <taxon>Sordariomycetes</taxon>
        <taxon>Xylariomycetidae</taxon>
        <taxon>Amphisphaeriales</taxon>
        <taxon>Apiosporaceae</taxon>
        <taxon>Neoarthrinium</taxon>
    </lineage>
</organism>
<proteinExistence type="inferred from homology"/>
<evidence type="ECO:0000256" key="6">
    <source>
        <dbReference type="ARBA" id="ARBA00075033"/>
    </source>
</evidence>
<comment type="subcellular location">
    <subcellularLocation>
        <location evidence="1">Nucleus</location>
    </subcellularLocation>
</comment>
<evidence type="ECO:0000256" key="1">
    <source>
        <dbReference type="ARBA" id="ARBA00004123"/>
    </source>
</evidence>
<keyword evidence="11" id="KW-1185">Reference proteome</keyword>
<dbReference type="InterPro" id="IPR017956">
    <property type="entry name" value="AT_hook_DNA-bd_motif"/>
</dbReference>
<accession>A0A9P9WTG7</accession>
<feature type="domain" description="Mif2/CENP-C cupin" evidence="8">
    <location>
        <begin position="554"/>
        <end position="638"/>
    </location>
</feature>
<dbReference type="InterPro" id="IPR014710">
    <property type="entry name" value="RmlC-like_jellyroll"/>
</dbReference>
<dbReference type="SUPFAM" id="SSF51182">
    <property type="entry name" value="RmlC-like cupins"/>
    <property type="match status" value="1"/>
</dbReference>
<dbReference type="GO" id="GO:0051382">
    <property type="term" value="P:kinetochore assembly"/>
    <property type="evidence" value="ECO:0007669"/>
    <property type="project" value="InterPro"/>
</dbReference>
<sequence>MAPRQQAQRRNTQAAPSEHVYALGVRGRKTGVVLEDTGERDEYGMEPVDNLFSSPEKEANGNMNTLSDDEEDMDIDEVSTLGPATVARMRRERLSLPKARSPGKTHLNSPARHNPHINRLSSPTRGSYIADEEPGSSQTKSAKRRLDFSKDPKMRPVANGHPKPNGSSQASQASRASKPSRPNGYGDHDSEEEHAASRARKQKAPVFEQEDEEDSEEDQEEEQEEEEEEEEDEAEPMDFLETGGDDLEPPVEDEEEPDEEDEEDEEPEPVVEEPKKRGRKPKTLPSPPVEEASESEPEPEEVSDEPVKKKRGRPGKRDSLQDAEPAVQPVKRGRGRPSLNKDNEPDDAVAEERLAKRPKTEAPKIPTTKGKPGRKRKSSTGGADSPVAPSRPPMPKRRSLVSMRRDDLEIRTTRSGRVSTKPLEFWRGEHYDYDEEEEDCIEDKGGRRIKIGKQVKGVVRVEYDDDADKPKRRRGRPASGAVGRPRRRVSDIEEEIEREEWEMDPGRMTGECIYWYPQFEFNPPADEDQVEVMEEELAISESAIQMKDIKDATFRFAKTMTTPFFGSGIVDLPPHSEKRTKNARKMQMVFFVHYGNVEVTVASTVFRITKGGMWFVPRGNHYSIVNDTDRPARMFFCQGCEVLVSAAESQEL</sequence>
<feature type="compositionally biased region" description="Basic and acidic residues" evidence="7">
    <location>
        <begin position="403"/>
        <end position="412"/>
    </location>
</feature>
<dbReference type="GO" id="GO:0051455">
    <property type="term" value="P:spindle attachment to meiosis I kinetochore"/>
    <property type="evidence" value="ECO:0007669"/>
    <property type="project" value="TreeGrafter"/>
</dbReference>
<evidence type="ECO:0000259" key="9">
    <source>
        <dbReference type="Pfam" id="PF15624"/>
    </source>
</evidence>
<evidence type="ECO:0000313" key="10">
    <source>
        <dbReference type="EMBL" id="KAI1878835.1"/>
    </source>
</evidence>
<dbReference type="Pfam" id="PF15624">
    <property type="entry name" value="Mif2_N"/>
    <property type="match status" value="1"/>
</dbReference>
<evidence type="ECO:0000313" key="11">
    <source>
        <dbReference type="Proteomes" id="UP000829685"/>
    </source>
</evidence>
<protein>
    <recommendedName>
        <fullName evidence="6">CENP-C homolog</fullName>
    </recommendedName>
</protein>
<feature type="domain" description="Mif2 N-terminal" evidence="9">
    <location>
        <begin position="20"/>
        <end position="148"/>
    </location>
</feature>
<dbReference type="PANTHER" id="PTHR16684:SF11">
    <property type="entry name" value="CENTROMERE PROTEIN C"/>
    <property type="match status" value="1"/>
</dbReference>
<feature type="compositionally biased region" description="Basic and acidic residues" evidence="7">
    <location>
        <begin position="186"/>
        <end position="196"/>
    </location>
</feature>
<dbReference type="Pfam" id="PF11699">
    <property type="entry name" value="CENP-C_C"/>
    <property type="match status" value="1"/>
</dbReference>
<dbReference type="InterPro" id="IPR025974">
    <property type="entry name" value="Mif2/CENP-C_cupin"/>
</dbReference>
<dbReference type="GO" id="GO:0019237">
    <property type="term" value="F:centromeric DNA binding"/>
    <property type="evidence" value="ECO:0007669"/>
    <property type="project" value="InterPro"/>
</dbReference>
<dbReference type="GO" id="GO:0051315">
    <property type="term" value="P:attachment of mitotic spindle microtubules to kinetochore"/>
    <property type="evidence" value="ECO:0007669"/>
    <property type="project" value="TreeGrafter"/>
</dbReference>
<dbReference type="CDD" id="cd06993">
    <property type="entry name" value="cupin_CENP-C_C"/>
    <property type="match status" value="1"/>
</dbReference>
<evidence type="ECO:0000256" key="2">
    <source>
        <dbReference type="ARBA" id="ARBA00010291"/>
    </source>
</evidence>
<dbReference type="SMART" id="SM00384">
    <property type="entry name" value="AT_hook"/>
    <property type="match status" value="4"/>
</dbReference>
<feature type="compositionally biased region" description="Basic and acidic residues" evidence="7">
    <location>
        <begin position="144"/>
        <end position="154"/>
    </location>
</feature>
<dbReference type="AlphaFoldDB" id="A0A9P9WTG7"/>
<dbReference type="InterPro" id="IPR028929">
    <property type="entry name" value="Mif2_N"/>
</dbReference>
<feature type="compositionally biased region" description="Low complexity" evidence="7">
    <location>
        <begin position="1"/>
        <end position="15"/>
    </location>
</feature>
<evidence type="ECO:0000256" key="7">
    <source>
        <dbReference type="SAM" id="MobiDB-lite"/>
    </source>
</evidence>
<dbReference type="GO" id="GO:0000776">
    <property type="term" value="C:kinetochore"/>
    <property type="evidence" value="ECO:0007669"/>
    <property type="project" value="InterPro"/>
</dbReference>
<keyword evidence="3" id="KW-0238">DNA-binding</keyword>
<feature type="compositionally biased region" description="Acidic residues" evidence="7">
    <location>
        <begin position="67"/>
        <end position="77"/>
    </location>
</feature>
<reference evidence="10" key="1">
    <citation type="submission" date="2021-03" db="EMBL/GenBank/DDBJ databases">
        <title>Revisited historic fungal species revealed as producer of novel bioactive compounds through whole genome sequencing and comparative genomics.</title>
        <authorList>
            <person name="Vignolle G.A."/>
            <person name="Hochenegger N."/>
            <person name="Mach R.L."/>
            <person name="Mach-Aigner A.R."/>
            <person name="Javad Rahimi M."/>
            <person name="Salim K.A."/>
            <person name="Chan C.M."/>
            <person name="Lim L.B.L."/>
            <person name="Cai F."/>
            <person name="Druzhinina I.S."/>
            <person name="U'Ren J.M."/>
            <person name="Derntl C."/>
        </authorList>
    </citation>
    <scope>NUCLEOTIDE SEQUENCE</scope>
    <source>
        <strain evidence="10">TUCIM 5799</strain>
    </source>
</reference>
<dbReference type="PANTHER" id="PTHR16684">
    <property type="entry name" value="CENTROMERE PROTEIN C"/>
    <property type="match status" value="1"/>
</dbReference>